<evidence type="ECO:0000256" key="1">
    <source>
        <dbReference type="SAM" id="MobiDB-lite"/>
    </source>
</evidence>
<feature type="non-terminal residue" evidence="2">
    <location>
        <position position="1"/>
    </location>
</feature>
<evidence type="ECO:0000313" key="3">
    <source>
        <dbReference type="Proteomes" id="UP001341840"/>
    </source>
</evidence>
<proteinExistence type="predicted"/>
<gene>
    <name evidence="2" type="ORF">PIB30_115322</name>
</gene>
<protein>
    <submittedName>
        <fullName evidence="2">Uncharacterized protein</fullName>
    </submittedName>
</protein>
<organism evidence="2 3">
    <name type="scientific">Stylosanthes scabra</name>
    <dbReference type="NCBI Taxonomy" id="79078"/>
    <lineage>
        <taxon>Eukaryota</taxon>
        <taxon>Viridiplantae</taxon>
        <taxon>Streptophyta</taxon>
        <taxon>Embryophyta</taxon>
        <taxon>Tracheophyta</taxon>
        <taxon>Spermatophyta</taxon>
        <taxon>Magnoliopsida</taxon>
        <taxon>eudicotyledons</taxon>
        <taxon>Gunneridae</taxon>
        <taxon>Pentapetalae</taxon>
        <taxon>rosids</taxon>
        <taxon>fabids</taxon>
        <taxon>Fabales</taxon>
        <taxon>Fabaceae</taxon>
        <taxon>Papilionoideae</taxon>
        <taxon>50 kb inversion clade</taxon>
        <taxon>dalbergioids sensu lato</taxon>
        <taxon>Dalbergieae</taxon>
        <taxon>Pterocarpus clade</taxon>
        <taxon>Stylosanthes</taxon>
    </lineage>
</organism>
<feature type="compositionally biased region" description="Polar residues" evidence="1">
    <location>
        <begin position="36"/>
        <end position="47"/>
    </location>
</feature>
<dbReference type="Proteomes" id="UP001341840">
    <property type="component" value="Unassembled WGS sequence"/>
</dbReference>
<evidence type="ECO:0000313" key="2">
    <source>
        <dbReference type="EMBL" id="MED6130167.1"/>
    </source>
</evidence>
<feature type="region of interest" description="Disordered" evidence="1">
    <location>
        <begin position="30"/>
        <end position="108"/>
    </location>
</feature>
<keyword evidence="3" id="KW-1185">Reference proteome</keyword>
<dbReference type="EMBL" id="JASCZI010042489">
    <property type="protein sequence ID" value="MED6130167.1"/>
    <property type="molecule type" value="Genomic_DNA"/>
</dbReference>
<sequence>ASVTEQESEQEAVVAGEAVGEACLASNLTRMRHSASESGSCTCLNKLSSDRRPPATASARWTPRFAPSPRRRPRQQLSSDQTRLHHGPRLSPDPTLVQMHAVSNYSQT</sequence>
<reference evidence="2 3" key="1">
    <citation type="journal article" date="2023" name="Plants (Basel)">
        <title>Bridging the Gap: Combining Genomics and Transcriptomics Approaches to Understand Stylosanthes scabra, an Orphan Legume from the Brazilian Caatinga.</title>
        <authorList>
            <person name="Ferreira-Neto J.R.C."/>
            <person name="da Silva M.D."/>
            <person name="Binneck E."/>
            <person name="de Melo N.F."/>
            <person name="da Silva R.H."/>
            <person name="de Melo A.L.T.M."/>
            <person name="Pandolfi V."/>
            <person name="Bustamante F.O."/>
            <person name="Brasileiro-Vidal A.C."/>
            <person name="Benko-Iseppon A.M."/>
        </authorList>
    </citation>
    <scope>NUCLEOTIDE SEQUENCE [LARGE SCALE GENOMIC DNA]</scope>
    <source>
        <tissue evidence="2">Leaves</tissue>
    </source>
</reference>
<accession>A0ABU6S1M9</accession>
<comment type="caution">
    <text evidence="2">The sequence shown here is derived from an EMBL/GenBank/DDBJ whole genome shotgun (WGS) entry which is preliminary data.</text>
</comment>
<name>A0ABU6S1M9_9FABA</name>